<feature type="domain" description="AAA+ ATPase" evidence="8">
    <location>
        <begin position="39"/>
        <end position="238"/>
    </location>
</feature>
<dbReference type="PANTHER" id="PTHR42771">
    <property type="entry name" value="IRON(3+)-HYDROXAMATE IMPORT ATP-BINDING PROTEIN FHUC"/>
    <property type="match status" value="1"/>
</dbReference>
<keyword evidence="2" id="KW-0813">Transport</keyword>
<dbReference type="InterPro" id="IPR038729">
    <property type="entry name" value="Rad50/SbcC_AAA"/>
</dbReference>
<dbReference type="Pfam" id="PF13304">
    <property type="entry name" value="AAA_21"/>
    <property type="match status" value="1"/>
</dbReference>
<dbReference type="GO" id="GO:0006826">
    <property type="term" value="P:iron ion transport"/>
    <property type="evidence" value="ECO:0007669"/>
    <property type="project" value="UniProtKB-KW"/>
</dbReference>
<evidence type="ECO:0000259" key="8">
    <source>
        <dbReference type="SMART" id="SM00382"/>
    </source>
</evidence>
<dbReference type="GO" id="GO:0006302">
    <property type="term" value="P:double-strand break repair"/>
    <property type="evidence" value="ECO:0007669"/>
    <property type="project" value="InterPro"/>
</dbReference>
<dbReference type="SUPFAM" id="SSF52540">
    <property type="entry name" value="P-loop containing nucleoside triphosphate hydrolases"/>
    <property type="match status" value="1"/>
</dbReference>
<gene>
    <name evidence="9" type="ORF">H9701_09030</name>
</gene>
<protein>
    <submittedName>
        <fullName evidence="9">AAA family ATPase</fullName>
    </submittedName>
</protein>
<keyword evidence="3" id="KW-1003">Cell membrane</keyword>
<dbReference type="GO" id="GO:0016887">
    <property type="term" value="F:ATP hydrolysis activity"/>
    <property type="evidence" value="ECO:0007669"/>
    <property type="project" value="InterPro"/>
</dbReference>
<keyword evidence="7" id="KW-0472">Membrane</keyword>
<reference evidence="9" key="1">
    <citation type="journal article" date="2021" name="PeerJ">
        <title>Extensive microbial diversity within the chicken gut microbiome revealed by metagenomics and culture.</title>
        <authorList>
            <person name="Gilroy R."/>
            <person name="Ravi A."/>
            <person name="Getino M."/>
            <person name="Pursley I."/>
            <person name="Horton D.L."/>
            <person name="Alikhan N.F."/>
            <person name="Baker D."/>
            <person name="Gharbi K."/>
            <person name="Hall N."/>
            <person name="Watson M."/>
            <person name="Adriaenssens E.M."/>
            <person name="Foster-Nyarko E."/>
            <person name="Jarju S."/>
            <person name="Secka A."/>
            <person name="Antonio M."/>
            <person name="Oren A."/>
            <person name="Chaudhuri R.R."/>
            <person name="La Ragione R."/>
            <person name="Hildebrand F."/>
            <person name="Pallen M.J."/>
        </authorList>
    </citation>
    <scope>NUCLEOTIDE SEQUENCE</scope>
    <source>
        <strain evidence="9">CHK186-1790</strain>
    </source>
</reference>
<dbReference type="CDD" id="cd00267">
    <property type="entry name" value="ABC_ATPase"/>
    <property type="match status" value="1"/>
</dbReference>
<dbReference type="PANTHER" id="PTHR42771:SF2">
    <property type="entry name" value="IRON(3+)-HYDROXAMATE IMPORT ATP-BINDING PROTEIN FHUC"/>
    <property type="match status" value="1"/>
</dbReference>
<evidence type="ECO:0000256" key="6">
    <source>
        <dbReference type="ARBA" id="ARBA00023065"/>
    </source>
</evidence>
<dbReference type="GO" id="GO:0005886">
    <property type="term" value="C:plasma membrane"/>
    <property type="evidence" value="ECO:0007669"/>
    <property type="project" value="UniProtKB-SubCell"/>
</dbReference>
<accession>A0A9D2P146</accession>
<evidence type="ECO:0000313" key="9">
    <source>
        <dbReference type="EMBL" id="HJC41677.1"/>
    </source>
</evidence>
<dbReference type="EMBL" id="DWWJ01000163">
    <property type="protein sequence ID" value="HJC41677.1"/>
    <property type="molecule type" value="Genomic_DNA"/>
</dbReference>
<dbReference type="InterPro" id="IPR003959">
    <property type="entry name" value="ATPase_AAA_core"/>
</dbReference>
<dbReference type="SMART" id="SM00382">
    <property type="entry name" value="AAA"/>
    <property type="match status" value="1"/>
</dbReference>
<dbReference type="InterPro" id="IPR003593">
    <property type="entry name" value="AAA+_ATPase"/>
</dbReference>
<comment type="caution">
    <text evidence="9">The sequence shown here is derived from an EMBL/GenBank/DDBJ whole genome shotgun (WGS) entry which is preliminary data.</text>
</comment>
<keyword evidence="4" id="KW-0410">Iron transport</keyword>
<dbReference type="Pfam" id="PF13476">
    <property type="entry name" value="AAA_23"/>
    <property type="match status" value="1"/>
</dbReference>
<evidence type="ECO:0000256" key="3">
    <source>
        <dbReference type="ARBA" id="ARBA00022475"/>
    </source>
</evidence>
<dbReference type="Proteomes" id="UP000823882">
    <property type="component" value="Unassembled WGS sequence"/>
</dbReference>
<dbReference type="InterPro" id="IPR027417">
    <property type="entry name" value="P-loop_NTPase"/>
</dbReference>
<proteinExistence type="predicted"/>
<name>A0A9D2P146_9FIRM</name>
<keyword evidence="6" id="KW-0406">Ion transport</keyword>
<evidence type="ECO:0000256" key="2">
    <source>
        <dbReference type="ARBA" id="ARBA00022448"/>
    </source>
</evidence>
<sequence>MTKGYIREIFLNRPLPEDSYLAALPALAPLRAGERLDLNAPVTFLVGENGSGKSTLLEGVAVAMGFNPEGGTRNFSFSTRDTHSALGDYLTVSRSAYPRDGFFLRAESFYNTASYLEDAYQAELHLGTGTPYGMRSLHAQSHGESFLALVQNRFGGEGVYLLDEPEAALSPARQLTLLGQIHQLVGEDSQFLIATHSPILMAYPGAYLYLLSEGGIQRVDYRETEHYLLTKRFLEDPERMLRYLFSEDDTI</sequence>
<dbReference type="GO" id="GO:0005524">
    <property type="term" value="F:ATP binding"/>
    <property type="evidence" value="ECO:0007669"/>
    <property type="project" value="InterPro"/>
</dbReference>
<organism evidence="9 10">
    <name type="scientific">Candidatus Intestinimonas pullistercoris</name>
    <dbReference type="NCBI Taxonomy" id="2838623"/>
    <lineage>
        <taxon>Bacteria</taxon>
        <taxon>Bacillati</taxon>
        <taxon>Bacillota</taxon>
        <taxon>Clostridia</taxon>
        <taxon>Eubacteriales</taxon>
        <taxon>Intestinimonas</taxon>
    </lineage>
</organism>
<evidence type="ECO:0000313" key="10">
    <source>
        <dbReference type="Proteomes" id="UP000823882"/>
    </source>
</evidence>
<dbReference type="InterPro" id="IPR051535">
    <property type="entry name" value="Siderophore_ABC-ATPase"/>
</dbReference>
<dbReference type="AlphaFoldDB" id="A0A9D2P146"/>
<evidence type="ECO:0000256" key="7">
    <source>
        <dbReference type="ARBA" id="ARBA00023136"/>
    </source>
</evidence>
<dbReference type="Gene3D" id="3.40.50.300">
    <property type="entry name" value="P-loop containing nucleotide triphosphate hydrolases"/>
    <property type="match status" value="2"/>
</dbReference>
<evidence type="ECO:0000256" key="4">
    <source>
        <dbReference type="ARBA" id="ARBA00022496"/>
    </source>
</evidence>
<evidence type="ECO:0000256" key="1">
    <source>
        <dbReference type="ARBA" id="ARBA00004202"/>
    </source>
</evidence>
<keyword evidence="5" id="KW-0408">Iron</keyword>
<reference evidence="9" key="2">
    <citation type="submission" date="2021-04" db="EMBL/GenBank/DDBJ databases">
        <authorList>
            <person name="Gilroy R."/>
        </authorList>
    </citation>
    <scope>NUCLEOTIDE SEQUENCE</scope>
    <source>
        <strain evidence="9">CHK186-1790</strain>
    </source>
</reference>
<comment type="subcellular location">
    <subcellularLocation>
        <location evidence="1">Cell membrane</location>
        <topology evidence="1">Peripheral membrane protein</topology>
    </subcellularLocation>
</comment>
<evidence type="ECO:0000256" key="5">
    <source>
        <dbReference type="ARBA" id="ARBA00023004"/>
    </source>
</evidence>